<protein>
    <submittedName>
        <fullName evidence="3">AsmA family protein</fullName>
    </submittedName>
</protein>
<keyword evidence="4" id="KW-1185">Reference proteome</keyword>
<dbReference type="PANTHER" id="PTHR30441">
    <property type="entry name" value="DUF748 DOMAIN-CONTAINING PROTEIN"/>
    <property type="match status" value="1"/>
</dbReference>
<dbReference type="InterPro" id="IPR052894">
    <property type="entry name" value="AsmA-related"/>
</dbReference>
<dbReference type="PANTHER" id="PTHR30441:SF4">
    <property type="entry name" value="PROTEIN ASMA"/>
    <property type="match status" value="1"/>
</dbReference>
<evidence type="ECO:0000256" key="1">
    <source>
        <dbReference type="SAM" id="MobiDB-lite"/>
    </source>
</evidence>
<comment type="caution">
    <text evidence="3">The sequence shown here is derived from an EMBL/GenBank/DDBJ whole genome shotgun (WGS) entry which is preliminary data.</text>
</comment>
<evidence type="ECO:0000259" key="2">
    <source>
        <dbReference type="Pfam" id="PF05170"/>
    </source>
</evidence>
<dbReference type="EMBL" id="JAKIKS010000040">
    <property type="protein sequence ID" value="MCL1125133.1"/>
    <property type="molecule type" value="Genomic_DNA"/>
</dbReference>
<reference evidence="3 4" key="1">
    <citation type="submission" date="2022-01" db="EMBL/GenBank/DDBJ databases">
        <title>Whole genome-based taxonomy of the Shewanellaceae.</title>
        <authorList>
            <person name="Martin-Rodriguez A.J."/>
        </authorList>
    </citation>
    <scope>NUCLEOTIDE SEQUENCE [LARGE SCALE GENOMIC DNA]</scope>
    <source>
        <strain evidence="3 4">DSM 17177</strain>
    </source>
</reference>
<gene>
    <name evidence="3" type="ORF">L2764_11765</name>
</gene>
<feature type="domain" description="AsmA" evidence="2">
    <location>
        <begin position="4"/>
        <end position="186"/>
    </location>
</feature>
<dbReference type="Proteomes" id="UP001203423">
    <property type="component" value="Unassembled WGS sequence"/>
</dbReference>
<proteinExistence type="predicted"/>
<evidence type="ECO:0000313" key="3">
    <source>
        <dbReference type="EMBL" id="MCL1125133.1"/>
    </source>
</evidence>
<evidence type="ECO:0000313" key="4">
    <source>
        <dbReference type="Proteomes" id="UP001203423"/>
    </source>
</evidence>
<sequence>MKVIKWLVIALFTLCVAFAAYISLFFDPNDFKPQIIEFVKEKTGRQLTVTDDLKWTFFPHVGIELGGISVSNPQGFEYPEMLQVKQAVAEVEFLPLLQKAVVIQQLKLDGLTFILETQKDGRSGLDGLTASTSEQKPPSSGGSSASNTGGNVSRLEIGGIEIKDSQVLIINQQTGTEQVFSLAELTLGRFQLGEFATIDYELTAKLPDMILKSSGEGAVRLDNKMQNITVKDFEIKNKIQKIDSQTPALLVEVLMQVAVDLQAKSLTVGFSDIAAMDLHGSASIDVNYANKVPNINLRLDFDDVDFDKLSAAMVDETAKSSDDNNQSQQAAVEPDLSALKQVDLDAVVTVKSVKMNNLKSENWNMQAQLKGGVLNMNSLTADLYKGQLVASAVLDTRPSVPSYSFKKNITGVEIRPLLTDAAQVDLLAGLANLSIQGKGSSLIADNIKKNLIASGKFEIVDGALYGINVPQMIRQAEAKLSGSSVAETNEEKKTDFTRLTGSFTIAKGVASNDDLNMASPLVRINGAGNANIITQALDYQLSAKVVGSLEGQGGKKSNVLSGINIPLKITGTISEPKFALDTDALLKGKVKQETDKLQKKLKDKLLDKLGGF</sequence>
<dbReference type="RefSeq" id="WP_248940421.1">
    <property type="nucleotide sequence ID" value="NZ_JAKIKS010000040.1"/>
</dbReference>
<organism evidence="3 4">
    <name type="scientific">Shewanella surugensis</name>
    <dbReference type="NCBI Taxonomy" id="212020"/>
    <lineage>
        <taxon>Bacteria</taxon>
        <taxon>Pseudomonadati</taxon>
        <taxon>Pseudomonadota</taxon>
        <taxon>Gammaproteobacteria</taxon>
        <taxon>Alteromonadales</taxon>
        <taxon>Shewanellaceae</taxon>
        <taxon>Shewanella</taxon>
    </lineage>
</organism>
<feature type="domain" description="AsmA" evidence="2">
    <location>
        <begin position="221"/>
        <end position="514"/>
    </location>
</feature>
<name>A0ABT0LBQ3_9GAMM</name>
<dbReference type="Pfam" id="PF05170">
    <property type="entry name" value="AsmA"/>
    <property type="match status" value="2"/>
</dbReference>
<feature type="region of interest" description="Disordered" evidence="1">
    <location>
        <begin position="125"/>
        <end position="150"/>
    </location>
</feature>
<feature type="compositionally biased region" description="Polar residues" evidence="1">
    <location>
        <begin position="129"/>
        <end position="138"/>
    </location>
</feature>
<dbReference type="InterPro" id="IPR007844">
    <property type="entry name" value="AsmA"/>
</dbReference>
<accession>A0ABT0LBQ3</accession>
<feature type="compositionally biased region" description="Low complexity" evidence="1">
    <location>
        <begin position="139"/>
        <end position="150"/>
    </location>
</feature>